<proteinExistence type="predicted"/>
<gene>
    <name evidence="1" type="ORF">LCGC14_1319520</name>
</gene>
<name>A0A0F9NM85_9ZZZZ</name>
<accession>A0A0F9NM85</accession>
<evidence type="ECO:0000313" key="1">
    <source>
        <dbReference type="EMBL" id="KKM82442.1"/>
    </source>
</evidence>
<reference evidence="1" key="1">
    <citation type="journal article" date="2015" name="Nature">
        <title>Complex archaea that bridge the gap between prokaryotes and eukaryotes.</title>
        <authorList>
            <person name="Spang A."/>
            <person name="Saw J.H."/>
            <person name="Jorgensen S.L."/>
            <person name="Zaremba-Niedzwiedzka K."/>
            <person name="Martijn J."/>
            <person name="Lind A.E."/>
            <person name="van Eijk R."/>
            <person name="Schleper C."/>
            <person name="Guy L."/>
            <person name="Ettema T.J."/>
        </authorList>
    </citation>
    <scope>NUCLEOTIDE SEQUENCE</scope>
</reference>
<sequence>MIGKRFGRLVVIEKAAMHTFPNGLRVSCWVCLCDCGKKVTVRQGNLRNGRTSTTRSCGCLRHEPPPWKLNLAGQRFGKLVAIKDVGRQNRKAIWKCKCDCGNDTEVVAASLHSGRTKSCGCYRNETRTLPKGEAAKNGILREYKRHAKERKLDWRLTENQFNRITKENCFYCGVEPAQIRKPSKSNGVYVYNGIDRMDNTKGYTEDNCVTCCGRCNRAKDTMPFEEFVEWIFRVAKRLDEREREERKVG</sequence>
<protein>
    <recommendedName>
        <fullName evidence="2">HNH domain-containing protein</fullName>
    </recommendedName>
</protein>
<evidence type="ECO:0008006" key="2">
    <source>
        <dbReference type="Google" id="ProtNLM"/>
    </source>
</evidence>
<dbReference type="AlphaFoldDB" id="A0A0F9NM85"/>
<dbReference type="Gene3D" id="3.30.40.220">
    <property type="match status" value="1"/>
</dbReference>
<comment type="caution">
    <text evidence="1">The sequence shown here is derived from an EMBL/GenBank/DDBJ whole genome shotgun (WGS) entry which is preliminary data.</text>
</comment>
<dbReference type="EMBL" id="LAZR01007862">
    <property type="protein sequence ID" value="KKM82442.1"/>
    <property type="molecule type" value="Genomic_DNA"/>
</dbReference>
<organism evidence="1">
    <name type="scientific">marine sediment metagenome</name>
    <dbReference type="NCBI Taxonomy" id="412755"/>
    <lineage>
        <taxon>unclassified sequences</taxon>
        <taxon>metagenomes</taxon>
        <taxon>ecological metagenomes</taxon>
    </lineage>
</organism>